<dbReference type="EMBL" id="CP001933">
    <property type="protein sequence ID" value="ADD07203.1"/>
    <property type="molecule type" value="Genomic_DNA"/>
</dbReference>
<dbReference type="RefSeq" id="WP_012996871.1">
    <property type="nucleotide sequence ID" value="NC_013923.1"/>
</dbReference>
<dbReference type="PANTHER" id="PTHR34236:SF1">
    <property type="entry name" value="DIMETHYL SULFOXIDE REDUCTASE TRANSCRIPTIONAL ACTIVATOR"/>
    <property type="match status" value="1"/>
</dbReference>
<evidence type="ECO:0000313" key="4">
    <source>
        <dbReference type="EMBL" id="ADD07203.1"/>
    </source>
</evidence>
<dbReference type="PANTHER" id="PTHR34236">
    <property type="entry name" value="DIMETHYL SULFOXIDE REDUCTASE TRANSCRIPTIONAL ACTIVATOR"/>
    <property type="match status" value="1"/>
</dbReference>
<dbReference type="Proteomes" id="UP000001879">
    <property type="component" value="Plasmid pNMAG01"/>
</dbReference>
<dbReference type="InterPro" id="IPR007050">
    <property type="entry name" value="HTH_bacterioopsin"/>
</dbReference>
<dbReference type="OrthoDB" id="194721at2157"/>
<evidence type="ECO:0000313" key="5">
    <source>
        <dbReference type="Proteomes" id="UP000001879"/>
    </source>
</evidence>
<geneLocation type="plasmid" evidence="4 5">
    <name>pNMAG01</name>
</geneLocation>
<proteinExistence type="predicted"/>
<dbReference type="AlphaFoldDB" id="D3T0U4"/>
<protein>
    <submittedName>
        <fullName evidence="4">HTH-10 family transcription regulator</fullName>
    </submittedName>
</protein>
<keyword evidence="4" id="KW-0614">Plasmid</keyword>
<keyword evidence="2" id="KW-0804">Transcription</keyword>
<evidence type="ECO:0000256" key="1">
    <source>
        <dbReference type="ARBA" id="ARBA00023015"/>
    </source>
</evidence>
<dbReference type="GeneID" id="8826523"/>
<reference evidence="4 5" key="2">
    <citation type="journal article" date="2012" name="BMC Genomics">
        <title>A comparative genomics perspective on the genetic content of the alkaliphilic haloarchaeon Natrialba magadii ATCC 43099T.</title>
        <authorList>
            <person name="Siddaramappa S."/>
            <person name="Challacombe J.F."/>
            <person name="Decastro R.E."/>
            <person name="Pfeiffer F."/>
            <person name="Sastre D.E."/>
            <person name="Gimenez M.I."/>
            <person name="Paggi R.A."/>
            <person name="Detter J.C."/>
            <person name="Davenport K.W."/>
            <person name="Goodwin L.A."/>
            <person name="Kyrpides N."/>
            <person name="Tapia R."/>
            <person name="Pitluck S."/>
            <person name="Lucas S."/>
            <person name="Woyke T."/>
            <person name="Maupin-Furlow J.A."/>
        </authorList>
    </citation>
    <scope>NUCLEOTIDE SEQUENCE [LARGE SCALE GENOMIC DNA]</scope>
    <source>
        <strain evidence="5">ATCC 43099 / DSM 3394 / CCM 3739 / CIP 104546 / IAM 13178 / JCM 8861 / NBRC 102185 / NCIMB 2190 / MS3</strain>
    </source>
</reference>
<dbReference type="KEGG" id="nmg:Nmag_3655"/>
<dbReference type="Pfam" id="PF04967">
    <property type="entry name" value="HTH_10"/>
    <property type="match status" value="1"/>
</dbReference>
<organism evidence="4 5">
    <name type="scientific">Natrialba magadii (strain ATCC 43099 / DSM 3394 / CCM 3739 / CIP 104546 / IAM 13178 / JCM 8861 / NBRC 102185 / NCIMB 2190 / MS3)</name>
    <name type="common">Natronobacterium magadii</name>
    <dbReference type="NCBI Taxonomy" id="547559"/>
    <lineage>
        <taxon>Archaea</taxon>
        <taxon>Methanobacteriati</taxon>
        <taxon>Methanobacteriota</taxon>
        <taxon>Stenosarchaea group</taxon>
        <taxon>Halobacteria</taxon>
        <taxon>Halobacteriales</taxon>
        <taxon>Natrialbaceae</taxon>
        <taxon>Natrialba</taxon>
    </lineage>
</organism>
<keyword evidence="5" id="KW-1185">Reference proteome</keyword>
<evidence type="ECO:0000256" key="2">
    <source>
        <dbReference type="ARBA" id="ARBA00023163"/>
    </source>
</evidence>
<reference evidence="5" key="1">
    <citation type="submission" date="2010-02" db="EMBL/GenBank/DDBJ databases">
        <title>Complete sequence of plasmid 1 of Natrialba magadii ATCC 43099.</title>
        <authorList>
            <consortium name="US DOE Joint Genome Institute"/>
            <person name="Lucas S."/>
            <person name="Copeland A."/>
            <person name="Lapidus A."/>
            <person name="Cheng J.-F."/>
            <person name="Bruce D."/>
            <person name="Goodwin L."/>
            <person name="Pitluck S."/>
            <person name="Davenport K."/>
            <person name="Saunders E."/>
            <person name="Detter J.C."/>
            <person name="Han C."/>
            <person name="Tapia R."/>
            <person name="Land M."/>
            <person name="Hauser L."/>
            <person name="Kyrpides N."/>
            <person name="Mikhailova N."/>
            <person name="De Castro R.E."/>
            <person name="Maupin-Furlow J.A."/>
            <person name="Woyke T."/>
        </authorList>
    </citation>
    <scope>NUCLEOTIDE SEQUENCE [LARGE SCALE GENOMIC DNA]</scope>
    <source>
        <strain evidence="5">ATCC 43099 / DSM 3394 / CCM 3739 / CIP 104546 / IAM 13178 / JCM 8861 / NBRC 102185 / NCIMB 2190 / MS3</strain>
        <plasmid evidence="5">pNMAG01</plasmid>
    </source>
</reference>
<feature type="domain" description="HTH bat-type" evidence="3">
    <location>
        <begin position="164"/>
        <end position="215"/>
    </location>
</feature>
<keyword evidence="1" id="KW-0805">Transcription regulation</keyword>
<dbReference type="HOGENOM" id="CLU_099316_0_0_2"/>
<name>D3T0U4_NATMM</name>
<evidence type="ECO:0000259" key="3">
    <source>
        <dbReference type="Pfam" id="PF04967"/>
    </source>
</evidence>
<gene>
    <name evidence="4" type="ordered locus">Nmag_3655</name>
</gene>
<sequence length="236" mass="26065">MKKRLDLQLWHEGCWMLSLTRTYPDTTLVVTDICSDGTDILATVVVSGDGDLDLDAIADEAAAAPAVRSTDRLDGGIQSLRIHTRYKMESSIYDAIINSSLTPIGDIRIQDNAEYWTLLVDGGAISSAISTLETDADVDILRVTDYEPNASANHTVIDEIRDDLSARQTEYLLSALEEGYYGWPRDIAAKDLAEKHGVSGPTALEHLRKGESVVLERILEEVRDRERSETAQLRSS</sequence>
<accession>D3T0U4</accession>